<dbReference type="CDD" id="cd19724">
    <property type="entry name" value="bHLH_TS_ASCL3_like"/>
    <property type="match status" value="1"/>
</dbReference>
<dbReference type="InterPro" id="IPR050970">
    <property type="entry name" value="Cl_channel_volt-gated"/>
</dbReference>
<feature type="transmembrane region" description="Helical" evidence="10">
    <location>
        <begin position="345"/>
        <end position="365"/>
    </location>
</feature>
<dbReference type="Gene3D" id="3.10.580.10">
    <property type="entry name" value="CBS-domain"/>
    <property type="match status" value="2"/>
</dbReference>
<dbReference type="CDD" id="cd03683">
    <property type="entry name" value="ClC_1_like"/>
    <property type="match status" value="1"/>
</dbReference>
<feature type="region of interest" description="Disordered" evidence="9">
    <location>
        <begin position="995"/>
        <end position="1124"/>
    </location>
</feature>
<feature type="compositionally biased region" description="Basic residues" evidence="9">
    <location>
        <begin position="1083"/>
        <end position="1094"/>
    </location>
</feature>
<reference evidence="13" key="1">
    <citation type="submission" date="2022-11" db="UniProtKB">
        <authorList>
            <consortium name="WormBaseParasite"/>
        </authorList>
    </citation>
    <scope>IDENTIFICATION</scope>
</reference>
<name>A0A914HR71_GLORO</name>
<feature type="transmembrane region" description="Helical" evidence="10">
    <location>
        <begin position="577"/>
        <end position="597"/>
    </location>
</feature>
<accession>A0A914HR71</accession>
<evidence type="ECO:0000256" key="2">
    <source>
        <dbReference type="ARBA" id="ARBA00022448"/>
    </source>
</evidence>
<dbReference type="WBParaSite" id="Gr19_v10_g317.t1">
    <property type="protein sequence ID" value="Gr19_v10_g317.t1"/>
    <property type="gene ID" value="Gr19_v10_g317"/>
</dbReference>
<feature type="transmembrane region" description="Helical" evidence="10">
    <location>
        <begin position="485"/>
        <end position="506"/>
    </location>
</feature>
<dbReference type="InterPro" id="IPR036638">
    <property type="entry name" value="HLH_DNA-bd_sf"/>
</dbReference>
<dbReference type="SUPFAM" id="SSF81340">
    <property type="entry name" value="Clc chloride channel"/>
    <property type="match status" value="1"/>
</dbReference>
<keyword evidence="2" id="KW-0813">Transport</keyword>
<dbReference type="Gene3D" id="1.10.3080.10">
    <property type="entry name" value="Clc chloride channel"/>
    <property type="match status" value="1"/>
</dbReference>
<organism evidence="12 13">
    <name type="scientific">Globodera rostochiensis</name>
    <name type="common">Golden nematode worm</name>
    <name type="synonym">Heterodera rostochiensis</name>
    <dbReference type="NCBI Taxonomy" id="31243"/>
    <lineage>
        <taxon>Eukaryota</taxon>
        <taxon>Metazoa</taxon>
        <taxon>Ecdysozoa</taxon>
        <taxon>Nematoda</taxon>
        <taxon>Chromadorea</taxon>
        <taxon>Rhabditida</taxon>
        <taxon>Tylenchina</taxon>
        <taxon>Tylenchomorpha</taxon>
        <taxon>Tylenchoidea</taxon>
        <taxon>Heteroderidae</taxon>
        <taxon>Heteroderinae</taxon>
        <taxon>Globodera</taxon>
    </lineage>
</organism>
<dbReference type="AlphaFoldDB" id="A0A914HR71"/>
<comment type="subcellular location">
    <subcellularLocation>
        <location evidence="1">Membrane</location>
        <topology evidence="1">Multi-pass membrane protein</topology>
    </subcellularLocation>
</comment>
<evidence type="ECO:0000256" key="8">
    <source>
        <dbReference type="ARBA" id="ARBA00023214"/>
    </source>
</evidence>
<evidence type="ECO:0000256" key="4">
    <source>
        <dbReference type="ARBA" id="ARBA00022737"/>
    </source>
</evidence>
<feature type="compositionally biased region" description="Polar residues" evidence="9">
    <location>
        <begin position="1054"/>
        <end position="1072"/>
    </location>
</feature>
<feature type="region of interest" description="Disordered" evidence="9">
    <location>
        <begin position="880"/>
        <end position="923"/>
    </location>
</feature>
<keyword evidence="3 10" id="KW-0812">Transmembrane</keyword>
<dbReference type="Proteomes" id="UP000887572">
    <property type="component" value="Unplaced"/>
</dbReference>
<dbReference type="SUPFAM" id="SSF54631">
    <property type="entry name" value="CBS-domain pair"/>
    <property type="match status" value="1"/>
</dbReference>
<dbReference type="InterPro" id="IPR046342">
    <property type="entry name" value="CBS_dom_sf"/>
</dbReference>
<evidence type="ECO:0000259" key="11">
    <source>
        <dbReference type="PROSITE" id="PS50888"/>
    </source>
</evidence>
<dbReference type="SUPFAM" id="SSF47459">
    <property type="entry name" value="HLH, helix-loop-helix DNA-binding domain"/>
    <property type="match status" value="1"/>
</dbReference>
<dbReference type="PANTHER" id="PTHR45720:SF5">
    <property type="entry name" value="CHLORIDE CHANNEL PROTEIN"/>
    <property type="match status" value="1"/>
</dbReference>
<evidence type="ECO:0000256" key="3">
    <source>
        <dbReference type="ARBA" id="ARBA00022692"/>
    </source>
</evidence>
<feature type="compositionally biased region" description="Low complexity" evidence="9">
    <location>
        <begin position="1037"/>
        <end position="1046"/>
    </location>
</feature>
<dbReference type="PRINTS" id="PR00762">
    <property type="entry name" value="CLCHANNEL"/>
</dbReference>
<dbReference type="InterPro" id="IPR000644">
    <property type="entry name" value="CBS_dom"/>
</dbReference>
<dbReference type="CDD" id="cd04591">
    <property type="entry name" value="CBS_pair_voltage-gated_CLC_euk_bac"/>
    <property type="match status" value="1"/>
</dbReference>
<dbReference type="InterPro" id="IPR014743">
    <property type="entry name" value="Cl-channel_core"/>
</dbReference>
<evidence type="ECO:0000256" key="5">
    <source>
        <dbReference type="ARBA" id="ARBA00022989"/>
    </source>
</evidence>
<dbReference type="GO" id="GO:0005886">
    <property type="term" value="C:plasma membrane"/>
    <property type="evidence" value="ECO:0007669"/>
    <property type="project" value="TreeGrafter"/>
</dbReference>
<proteinExistence type="predicted"/>
<keyword evidence="5 10" id="KW-1133">Transmembrane helix</keyword>
<feature type="transmembrane region" description="Helical" evidence="10">
    <location>
        <begin position="543"/>
        <end position="570"/>
    </location>
</feature>
<evidence type="ECO:0000313" key="12">
    <source>
        <dbReference type="Proteomes" id="UP000887572"/>
    </source>
</evidence>
<feature type="transmembrane region" description="Helical" evidence="10">
    <location>
        <begin position="386"/>
        <end position="404"/>
    </location>
</feature>
<protein>
    <submittedName>
        <fullName evidence="13">BHLH domain-containing protein</fullName>
    </submittedName>
</protein>
<feature type="compositionally biased region" description="Acidic residues" evidence="9">
    <location>
        <begin position="1098"/>
        <end position="1111"/>
    </location>
</feature>
<keyword evidence="8" id="KW-0868">Chloride</keyword>
<dbReference type="FunFam" id="1.10.3080.10:FF:000020">
    <property type="entry name" value="Chloride channel protein"/>
    <property type="match status" value="1"/>
</dbReference>
<dbReference type="InterPro" id="IPR011598">
    <property type="entry name" value="bHLH_dom"/>
</dbReference>
<feature type="compositionally biased region" description="Polar residues" evidence="9">
    <location>
        <begin position="892"/>
        <end position="923"/>
    </location>
</feature>
<dbReference type="PROSITE" id="PS50888">
    <property type="entry name" value="BHLH"/>
    <property type="match status" value="1"/>
</dbReference>
<keyword evidence="12" id="KW-1185">Reference proteome</keyword>
<keyword evidence="7 10" id="KW-0472">Membrane</keyword>
<evidence type="ECO:0000256" key="1">
    <source>
        <dbReference type="ARBA" id="ARBA00004141"/>
    </source>
</evidence>
<dbReference type="GO" id="GO:0046983">
    <property type="term" value="F:protein dimerization activity"/>
    <property type="evidence" value="ECO:0007669"/>
    <property type="project" value="InterPro"/>
</dbReference>
<sequence length="1243" mass="137135">MKLRLIRRRKRMKHRRRLGLTGLNSAPGIARGEKQRRRWADPLVTMATENGQPATLEGTAEQSNGGKESLCRQALLPPDPEAEETLENKEETLALLFKRHLRNLVHFFVEDWFISGMLGFITAALSISVDVGYEYLNHYRAVLPFPSPFALLGFVSWVGFMVVFVGAAALVCKYVSVQAIGSGIPEVKVIMNGFMLQNYLSFRTLVAKVLSLTLTLGSGLPVGKEGPFVHMGAIVGTLLCKVTRAWQSSAFFSNEGREIEILSSGCSVGIACTFSSPAGAVLYGIECTHKYFAVKNYWRAFFATTCAALIFRFANAVIIPPHIAGTITAYYQTSFPNEVFLVEEIPVFVLVGLLSGLFGALFVVFHRRIAYFKKRNRTFRAIFGKNSLAFTIFMALIVGIVTFPDGLGRFIAGKYTFRETLGDFIANCSMSLYNVTSMGCGGQVIQRWTIEDLWAEEGPRRKSVLDSIDESTDTTAFMPNPFPVLFGYLIVNFFLVAICITLALPAGIFVPSFVIGACGGRIIGELMVVVFPEGIRGLDGPQIYPGLYAVVGAAAYTGAVTHSLSIAVIVCETTGQLSALLPVLIALMVANAVSSFLQPSIYESIINIRKLPHLAELPPSRISVHTLKVEQIMVRDVVFVTKQTTYKELRELLICTPHLRSYPLVTDEEERILLGSVARKYLHYLLTSHLGPDPALLLHGSRRRKSRNPSGFSNAEAAAPAQHKMSMINDRNVFGNTLLSISPLHDDQGTKRGRLMPLLMRHQKEAISLSQTRSLLRRSTSVRDRTAQLRKPIDLDEVAIDAAPFQLVIGTSLYRVHTLFALLGLNHAYVTNRGRLVGVVALRELRAALAHIYTRGALPAAQSMSRLRLNSLNFGLCSTGRSRENSGEENSDNANTNSLRTDMSPNSLSGPLTQSTTVTSETSDGTLQIVCPTSFSSSLSQQLTPFLSPVMALAPPEEDSDEEETEEEEEWDEAKLLLEGAEDQLVANREANRAVSRAESNVPPGHAAENVSVLLDPRQRRRAPEKSNQIRSQNVPSSLGLSFSSSAADGTANAVPQSQHQSVIVHTQQTMATAPEAEENGGKKPKKRGRKRKRKAEDEEEADQQSDEDEEGAHGLHTDASPGAIGVRRFINPFEPRAIIPLPHELEMSTHGTTVWRRNERERQRVQQLNFGYTHLRERLPLIDRDRRMSKVDSLRLAIAYIRHLELLLHHGHAHWAECHCFKQSYGGGDGRSSGAESTPPPN</sequence>
<dbReference type="Pfam" id="PF00010">
    <property type="entry name" value="HLH"/>
    <property type="match status" value="1"/>
</dbReference>
<dbReference type="Pfam" id="PF00571">
    <property type="entry name" value="CBS"/>
    <property type="match status" value="1"/>
</dbReference>
<dbReference type="PANTHER" id="PTHR45720">
    <property type="entry name" value="CHLORIDE CHANNEL PROTEIN 2"/>
    <property type="match status" value="1"/>
</dbReference>
<evidence type="ECO:0000256" key="9">
    <source>
        <dbReference type="SAM" id="MobiDB-lite"/>
    </source>
</evidence>
<keyword evidence="6" id="KW-0406">Ion transport</keyword>
<feature type="transmembrane region" description="Helical" evidence="10">
    <location>
        <begin position="513"/>
        <end position="531"/>
    </location>
</feature>
<dbReference type="InterPro" id="IPR001807">
    <property type="entry name" value="ClC"/>
</dbReference>
<keyword evidence="4" id="KW-0677">Repeat</keyword>
<feature type="transmembrane region" description="Helical" evidence="10">
    <location>
        <begin position="112"/>
        <end position="136"/>
    </location>
</feature>
<dbReference type="Gene3D" id="4.10.280.10">
    <property type="entry name" value="Helix-loop-helix DNA-binding domain"/>
    <property type="match status" value="1"/>
</dbReference>
<feature type="compositionally biased region" description="Polar residues" evidence="9">
    <location>
        <begin position="1026"/>
        <end position="1036"/>
    </location>
</feature>
<evidence type="ECO:0000256" key="6">
    <source>
        <dbReference type="ARBA" id="ARBA00023065"/>
    </source>
</evidence>
<evidence type="ECO:0000313" key="13">
    <source>
        <dbReference type="WBParaSite" id="Gr19_v10_g317.t1"/>
    </source>
</evidence>
<dbReference type="SMART" id="SM00353">
    <property type="entry name" value="HLH"/>
    <property type="match status" value="1"/>
</dbReference>
<evidence type="ECO:0000256" key="10">
    <source>
        <dbReference type="SAM" id="Phobius"/>
    </source>
</evidence>
<dbReference type="Pfam" id="PF00654">
    <property type="entry name" value="Voltage_CLC"/>
    <property type="match status" value="1"/>
</dbReference>
<dbReference type="GO" id="GO:0005247">
    <property type="term" value="F:voltage-gated chloride channel activity"/>
    <property type="evidence" value="ECO:0007669"/>
    <property type="project" value="TreeGrafter"/>
</dbReference>
<feature type="domain" description="BHLH" evidence="11">
    <location>
        <begin position="1153"/>
        <end position="1205"/>
    </location>
</feature>
<evidence type="ECO:0000256" key="7">
    <source>
        <dbReference type="ARBA" id="ARBA00023136"/>
    </source>
</evidence>
<feature type="transmembrane region" description="Helical" evidence="10">
    <location>
        <begin position="148"/>
        <end position="171"/>
    </location>
</feature>